<dbReference type="SUPFAM" id="SSF69118">
    <property type="entry name" value="AhpD-like"/>
    <property type="match status" value="1"/>
</dbReference>
<protein>
    <recommendedName>
        <fullName evidence="4">Membrane associated protein</fullName>
    </recommendedName>
</protein>
<evidence type="ECO:0000313" key="3">
    <source>
        <dbReference type="Proteomes" id="UP000004814"/>
    </source>
</evidence>
<reference evidence="2 3" key="1">
    <citation type="submission" date="2008-03" db="EMBL/GenBank/DDBJ databases">
        <title>Sequencing of the draft genome and assembly of Burkholderia ambifaria MEX-5.</title>
        <authorList>
            <consortium name="US DOE Joint Genome Institute (JGI-PGF)"/>
            <person name="Copeland A."/>
            <person name="Lucas S."/>
            <person name="Lapidus A."/>
            <person name="Glavina del Rio T."/>
            <person name="Dalin E."/>
            <person name="Tice H."/>
            <person name="Bruce D."/>
            <person name="Goodwin L."/>
            <person name="Pitluck S."/>
            <person name="Larimer F."/>
            <person name="Land M.L."/>
            <person name="Hauser L."/>
            <person name="Tiedje J."/>
            <person name="Richardson P."/>
        </authorList>
    </citation>
    <scope>NUCLEOTIDE SEQUENCE [LARGE SCALE GENOMIC DNA]</scope>
    <source>
        <strain evidence="2 3">MEX-5</strain>
    </source>
</reference>
<dbReference type="InterPro" id="IPR029032">
    <property type="entry name" value="AhpD-like"/>
</dbReference>
<evidence type="ECO:0000313" key="2">
    <source>
        <dbReference type="EMBL" id="EDT39780.1"/>
    </source>
</evidence>
<dbReference type="Proteomes" id="UP000004814">
    <property type="component" value="Unassembled WGS sequence"/>
</dbReference>
<feature type="compositionally biased region" description="Basic and acidic residues" evidence="1">
    <location>
        <begin position="8"/>
        <end position="25"/>
    </location>
</feature>
<dbReference type="EMBL" id="ABLK01000166">
    <property type="protein sequence ID" value="EDT39780.1"/>
    <property type="molecule type" value="Genomic_DNA"/>
</dbReference>
<evidence type="ECO:0000256" key="1">
    <source>
        <dbReference type="SAM" id="MobiDB-lite"/>
    </source>
</evidence>
<feature type="region of interest" description="Disordered" evidence="1">
    <location>
        <begin position="1"/>
        <end position="27"/>
    </location>
</feature>
<gene>
    <name evidence="2" type="ORF">BamMEX5DRAFT_4437</name>
</gene>
<comment type="caution">
    <text evidence="2">The sequence shown here is derived from an EMBL/GenBank/DDBJ whole genome shotgun (WGS) entry which is preliminary data.</text>
</comment>
<dbReference type="Gene3D" id="1.20.1290.10">
    <property type="entry name" value="AhpD-like"/>
    <property type="match status" value="1"/>
</dbReference>
<dbReference type="AlphaFoldDB" id="B1T9H1"/>
<dbReference type="PATRIC" id="fig|396597.7.peg.3350"/>
<name>B1T9H1_9BURK</name>
<evidence type="ECO:0008006" key="4">
    <source>
        <dbReference type="Google" id="ProtNLM"/>
    </source>
</evidence>
<organism evidence="2 3">
    <name type="scientific">Burkholderia ambifaria MEX-5</name>
    <dbReference type="NCBI Taxonomy" id="396597"/>
    <lineage>
        <taxon>Bacteria</taxon>
        <taxon>Pseudomonadati</taxon>
        <taxon>Pseudomonadota</taxon>
        <taxon>Betaproteobacteria</taxon>
        <taxon>Burkholderiales</taxon>
        <taxon>Burkholderiaceae</taxon>
        <taxon>Burkholderia</taxon>
        <taxon>Burkholderia cepacia complex</taxon>
    </lineage>
</organism>
<proteinExistence type="predicted"/>
<sequence length="201" mass="21389">MTNGAMPVRERAFIDDTDNKGKPETMTESITPAAVPDTIDAVVGLRDGDAVTALRRARDKVLLHTRLSEAALFDPALHDVSLVERLHAARYVAQRSNAHALASTYRTRLLDAGGTAEDIARADADAFDALAPRLRAILVHARLLTHAPVDARASDLDPLKSAGLTTPAIVALSQLVAFVAYQLRVAAAAQALQARADKEAA</sequence>
<accession>B1T9H1</accession>